<organism evidence="2">
    <name type="scientific">uncultured Thermomicrobiales bacterium</name>
    <dbReference type="NCBI Taxonomy" id="1645740"/>
    <lineage>
        <taxon>Bacteria</taxon>
        <taxon>Pseudomonadati</taxon>
        <taxon>Thermomicrobiota</taxon>
        <taxon>Thermomicrobia</taxon>
        <taxon>Thermomicrobiales</taxon>
        <taxon>environmental samples</taxon>
    </lineage>
</organism>
<name>A0A6J4UHN0_9BACT</name>
<evidence type="ECO:0000313" key="2">
    <source>
        <dbReference type="EMBL" id="CAA9549738.1"/>
    </source>
</evidence>
<reference evidence="2" key="1">
    <citation type="submission" date="2020-02" db="EMBL/GenBank/DDBJ databases">
        <authorList>
            <person name="Meier V. D."/>
        </authorList>
    </citation>
    <scope>NUCLEOTIDE SEQUENCE</scope>
    <source>
        <strain evidence="2">AVDCRST_MAG19</strain>
    </source>
</reference>
<accession>A0A6J4UHN0</accession>
<evidence type="ECO:0000256" key="1">
    <source>
        <dbReference type="SAM" id="MobiDB-lite"/>
    </source>
</evidence>
<proteinExistence type="predicted"/>
<feature type="compositionally biased region" description="Basic and acidic residues" evidence="1">
    <location>
        <begin position="289"/>
        <end position="321"/>
    </location>
</feature>
<protein>
    <submittedName>
        <fullName evidence="2">ABC transporter, permease protein 2 (Cluster 5, nickel/peptides/opines)</fullName>
    </submittedName>
</protein>
<sequence>ERRSSSPPDRCALLCPRRALSLPAPLLPNPLRGGANPAPLSPRGGAALCVGLRDDPAPDRPRRRLRAAGGAPRPHGPVAPGAARPALLDGGGERQLPPRHRQAGARRPQPDHLRRPHLAADRRRRARRRRRDRHRRRADRGLLRRQGRRGDHDRRRHPARLPVRAAGDRGGGGARGQPRRDHRRRRPQRLGNLRPDCAGAGPLLEGDRLHRGGPQRRRRRRPDRAPPYPAEHPLATDRRRLAGTGAPDHPRGDPLLPRPRPAAPDSELGRHDRRRPRIPRLGRGVVDLDLPRPRPLPDRPRHLPRRRLDSRRPRPDDAAWL</sequence>
<dbReference type="EMBL" id="CADCWL010000031">
    <property type="protein sequence ID" value="CAA9549738.1"/>
    <property type="molecule type" value="Genomic_DNA"/>
</dbReference>
<gene>
    <name evidence="2" type="ORF">AVDCRST_MAG19-704</name>
</gene>
<feature type="compositionally biased region" description="Basic and acidic residues" evidence="1">
    <location>
        <begin position="108"/>
        <end position="121"/>
    </location>
</feature>
<dbReference type="AlphaFoldDB" id="A0A6J4UHN0"/>
<feature type="compositionally biased region" description="Basic residues" evidence="1">
    <location>
        <begin position="211"/>
        <end position="222"/>
    </location>
</feature>
<feature type="non-terminal residue" evidence="2">
    <location>
        <position position="1"/>
    </location>
</feature>
<feature type="region of interest" description="Disordered" evidence="1">
    <location>
        <begin position="22"/>
        <end position="321"/>
    </location>
</feature>
<feature type="compositionally biased region" description="Low complexity" evidence="1">
    <location>
        <begin position="67"/>
        <end position="88"/>
    </location>
</feature>
<feature type="non-terminal residue" evidence="2">
    <location>
        <position position="321"/>
    </location>
</feature>
<feature type="compositionally biased region" description="Low complexity" evidence="1">
    <location>
        <begin position="22"/>
        <end position="37"/>
    </location>
</feature>
<feature type="compositionally biased region" description="Basic residues" evidence="1">
    <location>
        <begin position="271"/>
        <end position="280"/>
    </location>
</feature>
<feature type="compositionally biased region" description="Basic residues" evidence="1">
    <location>
        <begin position="122"/>
        <end position="147"/>
    </location>
</feature>